<dbReference type="SUPFAM" id="SSF47384">
    <property type="entry name" value="Homodimeric domain of signal transducing histidine kinase"/>
    <property type="match status" value="1"/>
</dbReference>
<dbReference type="InterPro" id="IPR036097">
    <property type="entry name" value="HisK_dim/P_sf"/>
</dbReference>
<keyword evidence="11 16" id="KW-1133">Transmembrane helix</keyword>
<dbReference type="Pfam" id="PF00072">
    <property type="entry name" value="Response_reg"/>
    <property type="match status" value="1"/>
</dbReference>
<keyword evidence="9 20" id="KW-0418">Kinase</keyword>
<dbReference type="PROSITE" id="PS50110">
    <property type="entry name" value="RESPONSE_REGULATORY"/>
    <property type="match status" value="1"/>
</dbReference>
<evidence type="ECO:0000259" key="17">
    <source>
        <dbReference type="PROSITE" id="PS50109"/>
    </source>
</evidence>
<sequence length="710" mass="78490">MQNPRLALALFIVLVLAVVVVFWCLLRPETHPLLASLPLVVLTFLFTHLWHRRRRQARETLYQQLLRQLPIRLRIRDRRGRLLLDNRPHEQGGLVLQAHLPLERAEPPATLSPISRRAWQGLREVLASGERQEMGIELPASAEHGPQAYRQIFFPVFDGSQRITALGSLLIDESDLRNTANALRALTADLEHQVDARTRELLEAKENAERQAELQAEFMAHLSHEIRSPLSALIGLSHLARRSSRDARLDSYLDKLRKAAEHLLEIVNDVLDFSRLDAGRLPIAQVPFSPTELVWNVVDMVSEGAREKGLTVGVELDAQVPSSLHGDPLRVSQILINLASNAVKFTSHGRIDFRMRLLEGGAERVRLRFEVEDSGVGIANEHLGLLFKPFSQLPGHAERSSGTGLGLAISARLASLMGGTLGVHSAPGEGSLFFLELELSRMSTAPAEETAAAAGDTAQRRFAGHTVLLVDDDPLMREVSAELLQLLGLQVRMAADGQQALDCLRAEADIALVCMDLQMPVLDGLEATRRLRQSWPELPVIAMTGSTRDSDRQACRAVGMNDFLAKPVALDQLARVLERWLPAAPAPVPEAMRSLPLPDIHGLDQAAALERMLGNQPLYLRLLRRFLDENAALPEQLVERLAAGQRAEAADLMHRFKSLAATLGAVELQAQSGRLETVLQAGEDSAEALAAFEAEFRRLYPALRQALEHV</sequence>
<evidence type="ECO:0000256" key="8">
    <source>
        <dbReference type="ARBA" id="ARBA00022692"/>
    </source>
</evidence>
<dbReference type="InterPro" id="IPR003594">
    <property type="entry name" value="HATPase_dom"/>
</dbReference>
<keyword evidence="5" id="KW-0997">Cell inner membrane</keyword>
<evidence type="ECO:0000256" key="11">
    <source>
        <dbReference type="ARBA" id="ARBA00022989"/>
    </source>
</evidence>
<dbReference type="PROSITE" id="PS50109">
    <property type="entry name" value="HIS_KIN"/>
    <property type="match status" value="1"/>
</dbReference>
<evidence type="ECO:0000256" key="16">
    <source>
        <dbReference type="SAM" id="Phobius"/>
    </source>
</evidence>
<gene>
    <name evidence="20" type="ORF">SAMN05421672_11093</name>
</gene>
<keyword evidence="8 16" id="KW-0812">Transmembrane</keyword>
<dbReference type="CDD" id="cd17546">
    <property type="entry name" value="REC_hyHK_CKI1_RcsC-like"/>
    <property type="match status" value="1"/>
</dbReference>
<evidence type="ECO:0000256" key="13">
    <source>
        <dbReference type="ARBA" id="ARBA00023136"/>
    </source>
</evidence>
<keyword evidence="6 15" id="KW-0597">Phosphoprotein</keyword>
<evidence type="ECO:0000259" key="18">
    <source>
        <dbReference type="PROSITE" id="PS50110"/>
    </source>
</evidence>
<dbReference type="InterPro" id="IPR003661">
    <property type="entry name" value="HisK_dim/P_dom"/>
</dbReference>
<evidence type="ECO:0000313" key="21">
    <source>
        <dbReference type="Proteomes" id="UP000186079"/>
    </source>
</evidence>
<dbReference type="InterPro" id="IPR004358">
    <property type="entry name" value="Sig_transdc_His_kin-like_C"/>
</dbReference>
<evidence type="ECO:0000256" key="6">
    <source>
        <dbReference type="ARBA" id="ARBA00022553"/>
    </source>
</evidence>
<dbReference type="Gene3D" id="1.10.287.130">
    <property type="match status" value="1"/>
</dbReference>
<proteinExistence type="predicted"/>
<evidence type="ECO:0000256" key="14">
    <source>
        <dbReference type="PROSITE-ProRule" id="PRU00110"/>
    </source>
</evidence>
<dbReference type="SUPFAM" id="SSF55874">
    <property type="entry name" value="ATPase domain of HSP90 chaperone/DNA topoisomerase II/histidine kinase"/>
    <property type="match status" value="1"/>
</dbReference>
<dbReference type="InterPro" id="IPR036890">
    <property type="entry name" value="HATPase_C_sf"/>
</dbReference>
<name>A0A1N6VST9_9PSED</name>
<keyword evidence="10" id="KW-0547">Nucleotide-binding</keyword>
<dbReference type="SUPFAM" id="SSF52172">
    <property type="entry name" value="CheY-like"/>
    <property type="match status" value="1"/>
</dbReference>
<evidence type="ECO:0000256" key="7">
    <source>
        <dbReference type="ARBA" id="ARBA00022679"/>
    </source>
</evidence>
<dbReference type="GO" id="GO:0000155">
    <property type="term" value="F:phosphorelay sensor kinase activity"/>
    <property type="evidence" value="ECO:0007669"/>
    <property type="project" value="InterPro"/>
</dbReference>
<evidence type="ECO:0000256" key="10">
    <source>
        <dbReference type="ARBA" id="ARBA00022840"/>
    </source>
</evidence>
<feature type="domain" description="HPt" evidence="19">
    <location>
        <begin position="615"/>
        <end position="710"/>
    </location>
</feature>
<dbReference type="Gene3D" id="3.40.50.2300">
    <property type="match status" value="1"/>
</dbReference>
<dbReference type="EMBL" id="FTMC01000010">
    <property type="protein sequence ID" value="SIQ80850.1"/>
    <property type="molecule type" value="Genomic_DNA"/>
</dbReference>
<dbReference type="SMART" id="SM00388">
    <property type="entry name" value="HisKA"/>
    <property type="match status" value="1"/>
</dbReference>
<feature type="transmembrane region" description="Helical" evidence="16">
    <location>
        <begin position="33"/>
        <end position="51"/>
    </location>
</feature>
<evidence type="ECO:0000256" key="3">
    <source>
        <dbReference type="ARBA" id="ARBA00012438"/>
    </source>
</evidence>
<evidence type="ECO:0000256" key="4">
    <source>
        <dbReference type="ARBA" id="ARBA00022475"/>
    </source>
</evidence>
<dbReference type="PRINTS" id="PR00344">
    <property type="entry name" value="BCTRLSENSOR"/>
</dbReference>
<reference evidence="20 21" key="1">
    <citation type="submission" date="2017-01" db="EMBL/GenBank/DDBJ databases">
        <authorList>
            <person name="Mah S.A."/>
            <person name="Swanson W.J."/>
            <person name="Moy G.W."/>
            <person name="Vacquier V.D."/>
        </authorList>
    </citation>
    <scope>NUCLEOTIDE SEQUENCE [LARGE SCALE GENOMIC DNA]</scope>
    <source>
        <strain evidence="20 21">ATCC 29606</strain>
    </source>
</reference>
<feature type="transmembrane region" description="Helical" evidence="16">
    <location>
        <begin position="6"/>
        <end position="26"/>
    </location>
</feature>
<feature type="domain" description="Histidine kinase" evidence="17">
    <location>
        <begin position="221"/>
        <end position="441"/>
    </location>
</feature>
<keyword evidence="13 16" id="KW-0472">Membrane</keyword>
<dbReference type="SMART" id="SM00448">
    <property type="entry name" value="REC"/>
    <property type="match status" value="1"/>
</dbReference>
<dbReference type="Gene3D" id="3.30.565.10">
    <property type="entry name" value="Histidine kinase-like ATPase, C-terminal domain"/>
    <property type="match status" value="1"/>
</dbReference>
<evidence type="ECO:0000256" key="1">
    <source>
        <dbReference type="ARBA" id="ARBA00000085"/>
    </source>
</evidence>
<dbReference type="EC" id="2.7.13.3" evidence="3"/>
<dbReference type="SMART" id="SM00387">
    <property type="entry name" value="HATPase_c"/>
    <property type="match status" value="1"/>
</dbReference>
<dbReference type="RefSeq" id="WP_052199686.1">
    <property type="nucleotide sequence ID" value="NZ_FTMC01000010.1"/>
</dbReference>
<dbReference type="SUPFAM" id="SSF47226">
    <property type="entry name" value="Histidine-containing phosphotransfer domain, HPT domain"/>
    <property type="match status" value="1"/>
</dbReference>
<evidence type="ECO:0000259" key="19">
    <source>
        <dbReference type="PROSITE" id="PS50894"/>
    </source>
</evidence>
<dbReference type="Proteomes" id="UP000186079">
    <property type="component" value="Unassembled WGS sequence"/>
</dbReference>
<keyword evidence="12" id="KW-0902">Two-component regulatory system</keyword>
<comment type="subcellular location">
    <subcellularLocation>
        <location evidence="2">Cell inner membrane</location>
        <topology evidence="2">Multi-pass membrane protein</topology>
    </subcellularLocation>
</comment>
<feature type="domain" description="Response regulatory" evidence="18">
    <location>
        <begin position="466"/>
        <end position="581"/>
    </location>
</feature>
<evidence type="ECO:0000256" key="9">
    <source>
        <dbReference type="ARBA" id="ARBA00022777"/>
    </source>
</evidence>
<dbReference type="CDD" id="cd16922">
    <property type="entry name" value="HATPase_EvgS-ArcB-TorS-like"/>
    <property type="match status" value="1"/>
</dbReference>
<keyword evidence="4" id="KW-1003">Cell membrane</keyword>
<dbReference type="InterPro" id="IPR011006">
    <property type="entry name" value="CheY-like_superfamily"/>
</dbReference>
<dbReference type="InterPro" id="IPR005467">
    <property type="entry name" value="His_kinase_dom"/>
</dbReference>
<evidence type="ECO:0000256" key="2">
    <source>
        <dbReference type="ARBA" id="ARBA00004429"/>
    </source>
</evidence>
<feature type="modified residue" description="4-aspartylphosphate" evidence="15">
    <location>
        <position position="516"/>
    </location>
</feature>
<dbReference type="GO" id="GO:0005886">
    <property type="term" value="C:plasma membrane"/>
    <property type="evidence" value="ECO:0007669"/>
    <property type="project" value="UniProtKB-SubCell"/>
</dbReference>
<dbReference type="Pfam" id="PF00512">
    <property type="entry name" value="HisKA"/>
    <property type="match status" value="1"/>
</dbReference>
<accession>A0A1N6VST9</accession>
<dbReference type="InterPro" id="IPR008207">
    <property type="entry name" value="Sig_transdc_His_kin_Hpt_dom"/>
</dbReference>
<dbReference type="Pfam" id="PF01627">
    <property type="entry name" value="Hpt"/>
    <property type="match status" value="1"/>
</dbReference>
<dbReference type="CDD" id="cd00082">
    <property type="entry name" value="HisKA"/>
    <property type="match status" value="1"/>
</dbReference>
<keyword evidence="7" id="KW-0808">Transferase</keyword>
<evidence type="ECO:0000256" key="5">
    <source>
        <dbReference type="ARBA" id="ARBA00022519"/>
    </source>
</evidence>
<comment type="catalytic activity">
    <reaction evidence="1">
        <text>ATP + protein L-histidine = ADP + protein N-phospho-L-histidine.</text>
        <dbReference type="EC" id="2.7.13.3"/>
    </reaction>
</comment>
<dbReference type="PANTHER" id="PTHR43047">
    <property type="entry name" value="TWO-COMPONENT HISTIDINE PROTEIN KINASE"/>
    <property type="match status" value="1"/>
</dbReference>
<feature type="modified residue" description="Phosphohistidine" evidence="14">
    <location>
        <position position="654"/>
    </location>
</feature>
<keyword evidence="10" id="KW-0067">ATP-binding</keyword>
<evidence type="ECO:0000256" key="15">
    <source>
        <dbReference type="PROSITE-ProRule" id="PRU00169"/>
    </source>
</evidence>
<dbReference type="InterPro" id="IPR001789">
    <property type="entry name" value="Sig_transdc_resp-reg_receiver"/>
</dbReference>
<dbReference type="AlphaFoldDB" id="A0A1N6VST9"/>
<protein>
    <recommendedName>
        <fullName evidence="3">histidine kinase</fullName>
        <ecNumber evidence="3">2.7.13.3</ecNumber>
    </recommendedName>
</protein>
<dbReference type="FunFam" id="3.30.565.10:FF:000010">
    <property type="entry name" value="Sensor histidine kinase RcsC"/>
    <property type="match status" value="1"/>
</dbReference>
<evidence type="ECO:0000256" key="12">
    <source>
        <dbReference type="ARBA" id="ARBA00023012"/>
    </source>
</evidence>
<evidence type="ECO:0000313" key="20">
    <source>
        <dbReference type="EMBL" id="SIQ80850.1"/>
    </source>
</evidence>
<organism evidence="20 21">
    <name type="scientific">Pseudomonas flexibilis</name>
    <dbReference type="NCBI Taxonomy" id="706570"/>
    <lineage>
        <taxon>Bacteria</taxon>
        <taxon>Pseudomonadati</taxon>
        <taxon>Pseudomonadota</taxon>
        <taxon>Gammaproteobacteria</taxon>
        <taxon>Pseudomonadales</taxon>
        <taxon>Pseudomonadaceae</taxon>
        <taxon>Pseudomonas</taxon>
    </lineage>
</organism>
<dbReference type="Pfam" id="PF02518">
    <property type="entry name" value="HATPase_c"/>
    <property type="match status" value="1"/>
</dbReference>
<dbReference type="PROSITE" id="PS50894">
    <property type="entry name" value="HPT"/>
    <property type="match status" value="1"/>
</dbReference>
<dbReference type="Gene3D" id="1.20.120.160">
    <property type="entry name" value="HPT domain"/>
    <property type="match status" value="1"/>
</dbReference>
<dbReference type="InterPro" id="IPR036641">
    <property type="entry name" value="HPT_dom_sf"/>
</dbReference>